<evidence type="ECO:0000256" key="1">
    <source>
        <dbReference type="SAM" id="MobiDB-lite"/>
    </source>
</evidence>
<dbReference type="AlphaFoldDB" id="A0A2H3IYA4"/>
<protein>
    <submittedName>
        <fullName evidence="2">Uncharacterized protein</fullName>
    </submittedName>
</protein>
<keyword evidence="3" id="KW-1185">Reference proteome</keyword>
<sequence length="115" mass="12601">MAYQSIALTGWASLTIWARCNRPPQGFLNEQVVSHVEIAQRGWIPDCRLSRTSSEVSNCCSPLACPSSRHQSAMGTPSAAAADHKSQHPWEDVRTGSPSCARQFAVTNFRLSIND</sequence>
<accession>A0A2H3IYA4</accession>
<gene>
    <name evidence="2" type="ORF">WOLCODRAFT_139659</name>
</gene>
<dbReference type="EMBL" id="KB467843">
    <property type="protein sequence ID" value="PCH34962.1"/>
    <property type="molecule type" value="Genomic_DNA"/>
</dbReference>
<evidence type="ECO:0000313" key="2">
    <source>
        <dbReference type="EMBL" id="PCH34962.1"/>
    </source>
</evidence>
<evidence type="ECO:0000313" key="3">
    <source>
        <dbReference type="Proteomes" id="UP000218811"/>
    </source>
</evidence>
<feature type="compositionally biased region" description="Basic and acidic residues" evidence="1">
    <location>
        <begin position="82"/>
        <end position="94"/>
    </location>
</feature>
<organism evidence="2 3">
    <name type="scientific">Wolfiporia cocos (strain MD-104)</name>
    <name type="common">Brown rot fungus</name>
    <dbReference type="NCBI Taxonomy" id="742152"/>
    <lineage>
        <taxon>Eukaryota</taxon>
        <taxon>Fungi</taxon>
        <taxon>Dikarya</taxon>
        <taxon>Basidiomycota</taxon>
        <taxon>Agaricomycotina</taxon>
        <taxon>Agaricomycetes</taxon>
        <taxon>Polyporales</taxon>
        <taxon>Phaeolaceae</taxon>
        <taxon>Wolfiporia</taxon>
    </lineage>
</organism>
<feature type="region of interest" description="Disordered" evidence="1">
    <location>
        <begin position="71"/>
        <end position="96"/>
    </location>
</feature>
<name>A0A2H3IYA4_WOLCO</name>
<proteinExistence type="predicted"/>
<dbReference type="Proteomes" id="UP000218811">
    <property type="component" value="Unassembled WGS sequence"/>
</dbReference>
<reference evidence="2 3" key="1">
    <citation type="journal article" date="2012" name="Science">
        <title>The Paleozoic origin of enzymatic lignin decomposition reconstructed from 31 fungal genomes.</title>
        <authorList>
            <person name="Floudas D."/>
            <person name="Binder M."/>
            <person name="Riley R."/>
            <person name="Barry K."/>
            <person name="Blanchette R.A."/>
            <person name="Henrissat B."/>
            <person name="Martinez A.T."/>
            <person name="Otillar R."/>
            <person name="Spatafora J.W."/>
            <person name="Yadav J.S."/>
            <person name="Aerts A."/>
            <person name="Benoit I."/>
            <person name="Boyd A."/>
            <person name="Carlson A."/>
            <person name="Copeland A."/>
            <person name="Coutinho P.M."/>
            <person name="de Vries R.P."/>
            <person name="Ferreira P."/>
            <person name="Findley K."/>
            <person name="Foster B."/>
            <person name="Gaskell J."/>
            <person name="Glotzer D."/>
            <person name="Gorecki P."/>
            <person name="Heitman J."/>
            <person name="Hesse C."/>
            <person name="Hori C."/>
            <person name="Igarashi K."/>
            <person name="Jurgens J.A."/>
            <person name="Kallen N."/>
            <person name="Kersten P."/>
            <person name="Kohler A."/>
            <person name="Kuees U."/>
            <person name="Kumar T.K.A."/>
            <person name="Kuo A."/>
            <person name="LaButti K."/>
            <person name="Larrondo L.F."/>
            <person name="Lindquist E."/>
            <person name="Ling A."/>
            <person name="Lombard V."/>
            <person name="Lucas S."/>
            <person name="Lundell T."/>
            <person name="Martin R."/>
            <person name="McLaughlin D.J."/>
            <person name="Morgenstern I."/>
            <person name="Morin E."/>
            <person name="Murat C."/>
            <person name="Nagy L.G."/>
            <person name="Nolan M."/>
            <person name="Ohm R.A."/>
            <person name="Patyshakuliyeva A."/>
            <person name="Rokas A."/>
            <person name="Ruiz-Duenas F.J."/>
            <person name="Sabat G."/>
            <person name="Salamov A."/>
            <person name="Samejima M."/>
            <person name="Schmutz J."/>
            <person name="Slot J.C."/>
            <person name="St John F."/>
            <person name="Stenlid J."/>
            <person name="Sun H."/>
            <person name="Sun S."/>
            <person name="Syed K."/>
            <person name="Tsang A."/>
            <person name="Wiebenga A."/>
            <person name="Young D."/>
            <person name="Pisabarro A."/>
            <person name="Eastwood D.C."/>
            <person name="Martin F."/>
            <person name="Cullen D."/>
            <person name="Grigoriev I.V."/>
            <person name="Hibbett D.S."/>
        </authorList>
    </citation>
    <scope>NUCLEOTIDE SEQUENCE [LARGE SCALE GENOMIC DNA]</scope>
    <source>
        <strain evidence="2 3">MD-104</strain>
    </source>
</reference>